<dbReference type="Pfam" id="PF07980">
    <property type="entry name" value="SusD_RagB"/>
    <property type="match status" value="1"/>
</dbReference>
<evidence type="ECO:0000256" key="1">
    <source>
        <dbReference type="ARBA" id="ARBA00004442"/>
    </source>
</evidence>
<keyword evidence="3 6" id="KW-0732">Signal</keyword>
<evidence type="ECO:0000256" key="3">
    <source>
        <dbReference type="ARBA" id="ARBA00022729"/>
    </source>
</evidence>
<protein>
    <submittedName>
        <fullName evidence="9">RagB/SusD family nutrient uptake outer membrane protein</fullName>
    </submittedName>
</protein>
<evidence type="ECO:0000256" key="2">
    <source>
        <dbReference type="ARBA" id="ARBA00006275"/>
    </source>
</evidence>
<evidence type="ECO:0000313" key="10">
    <source>
        <dbReference type="Proteomes" id="UP001610063"/>
    </source>
</evidence>
<dbReference type="Proteomes" id="UP001610063">
    <property type="component" value="Unassembled WGS sequence"/>
</dbReference>
<gene>
    <name evidence="9" type="ORF">ACHKAR_07665</name>
</gene>
<comment type="similarity">
    <text evidence="2">Belongs to the SusD family.</text>
</comment>
<feature type="domain" description="SusD-like N-terminal" evidence="8">
    <location>
        <begin position="100"/>
        <end position="240"/>
    </location>
</feature>
<evidence type="ECO:0000259" key="8">
    <source>
        <dbReference type="Pfam" id="PF14322"/>
    </source>
</evidence>
<comment type="caution">
    <text evidence="9">The sequence shown here is derived from an EMBL/GenBank/DDBJ whole genome shotgun (WGS) entry which is preliminary data.</text>
</comment>
<evidence type="ECO:0000313" key="9">
    <source>
        <dbReference type="EMBL" id="MFH6983309.1"/>
    </source>
</evidence>
<dbReference type="SUPFAM" id="SSF48452">
    <property type="entry name" value="TPR-like"/>
    <property type="match status" value="1"/>
</dbReference>
<accession>A0ABW7N753</accession>
<dbReference type="InterPro" id="IPR033985">
    <property type="entry name" value="SusD-like_N"/>
</dbReference>
<dbReference type="PROSITE" id="PS51257">
    <property type="entry name" value="PROKAR_LIPOPROTEIN"/>
    <property type="match status" value="1"/>
</dbReference>
<feature type="domain" description="RagB/SusD" evidence="7">
    <location>
        <begin position="360"/>
        <end position="468"/>
    </location>
</feature>
<keyword evidence="10" id="KW-1185">Reference proteome</keyword>
<dbReference type="Gene3D" id="1.25.40.390">
    <property type="match status" value="1"/>
</dbReference>
<evidence type="ECO:0000259" key="7">
    <source>
        <dbReference type="Pfam" id="PF07980"/>
    </source>
</evidence>
<evidence type="ECO:0000256" key="6">
    <source>
        <dbReference type="SAM" id="SignalP"/>
    </source>
</evidence>
<dbReference type="EMBL" id="JBIPKE010000014">
    <property type="protein sequence ID" value="MFH6983309.1"/>
    <property type="molecule type" value="Genomic_DNA"/>
</dbReference>
<feature type="chain" id="PRO_5045144833" evidence="6">
    <location>
        <begin position="18"/>
        <end position="494"/>
    </location>
</feature>
<dbReference type="InterPro" id="IPR011990">
    <property type="entry name" value="TPR-like_helical_dom_sf"/>
</dbReference>
<sequence length="494" mass="54520">MKAFRIFILLFSLSLFSCEGLLDIDAENTISGEVLTDQAAIEEALNGAYYNLMGIYDGTGGGELLGGDFKLFPELLSRRNSNEISWDDVNAPPYSDFIDKDILKTNLRVESNWRRAYEVINTVNSILANIENVENATAKARIQGECQAIRGILYFEMVRLWGPQYEEGGSSLSVATLPLLTEPITEIGEIQTPELATVQQIYTQVETDLTTASSLLESSGKNGTAISYYACQAYLMRVALQKSDFESAETYADNIIESGAFSLVSNPLLAFNNNTNSTEDILAVQQTTANTTGDKSTGTGLANHFSSLTESGLGTMRILEFSLNSSFISGSPLFSDDDIRGMVDYDVDEQTRATEINTAFYTNILNTSTISSSKFMTADKVIPVIRLAEVHLARAEAIFEQTLEIEATALSDLNAIRTRAGLPALQESDFGGDAFAFYDSLVLEKNREFMYEGILFHDLKRRATYLDDLDMANSDPLDDKFILPIPQAETDTWK</sequence>
<keyword evidence="5" id="KW-0998">Cell outer membrane</keyword>
<name>A0ABW7N753_9BACT</name>
<comment type="subcellular location">
    <subcellularLocation>
        <location evidence="1">Cell outer membrane</location>
    </subcellularLocation>
</comment>
<evidence type="ECO:0000256" key="4">
    <source>
        <dbReference type="ARBA" id="ARBA00023136"/>
    </source>
</evidence>
<dbReference type="InterPro" id="IPR012944">
    <property type="entry name" value="SusD_RagB_dom"/>
</dbReference>
<dbReference type="Pfam" id="PF14322">
    <property type="entry name" value="SusD-like_3"/>
    <property type="match status" value="1"/>
</dbReference>
<dbReference type="RefSeq" id="WP_395416886.1">
    <property type="nucleotide sequence ID" value="NZ_JBIPKE010000014.1"/>
</dbReference>
<evidence type="ECO:0000256" key="5">
    <source>
        <dbReference type="ARBA" id="ARBA00023237"/>
    </source>
</evidence>
<reference evidence="9 10" key="1">
    <citation type="journal article" date="2013" name="Int. J. Syst. Evol. Microbiol.">
        <title>Marinoscillum luteum sp. nov., isolated from marine sediment.</title>
        <authorList>
            <person name="Cha I.T."/>
            <person name="Park S.J."/>
            <person name="Kim S.J."/>
            <person name="Kim J.G."/>
            <person name="Jung M.Y."/>
            <person name="Shin K.S."/>
            <person name="Kwon K.K."/>
            <person name="Yang S.H."/>
            <person name="Seo Y.S."/>
            <person name="Rhee S.K."/>
        </authorList>
    </citation>
    <scope>NUCLEOTIDE SEQUENCE [LARGE SCALE GENOMIC DNA]</scope>
    <source>
        <strain evidence="9 10">KCTC 23939</strain>
    </source>
</reference>
<keyword evidence="4" id="KW-0472">Membrane</keyword>
<organism evidence="9 10">
    <name type="scientific">Marinoscillum luteum</name>
    <dbReference type="NCBI Taxonomy" id="861051"/>
    <lineage>
        <taxon>Bacteria</taxon>
        <taxon>Pseudomonadati</taxon>
        <taxon>Bacteroidota</taxon>
        <taxon>Cytophagia</taxon>
        <taxon>Cytophagales</taxon>
        <taxon>Reichenbachiellaceae</taxon>
        <taxon>Marinoscillum</taxon>
    </lineage>
</organism>
<proteinExistence type="inferred from homology"/>
<feature type="signal peptide" evidence="6">
    <location>
        <begin position="1"/>
        <end position="17"/>
    </location>
</feature>
<dbReference type="CDD" id="cd08977">
    <property type="entry name" value="SusD"/>
    <property type="match status" value="1"/>
</dbReference>